<keyword evidence="8 10" id="KW-1133">Transmembrane helix</keyword>
<keyword evidence="5 10" id="KW-0145">Chemotaxis</keyword>
<organism evidence="11 12">
    <name type="scientific">Acuticoccus sediminis</name>
    <dbReference type="NCBI Taxonomy" id="2184697"/>
    <lineage>
        <taxon>Bacteria</taxon>
        <taxon>Pseudomonadati</taxon>
        <taxon>Pseudomonadota</taxon>
        <taxon>Alphaproteobacteria</taxon>
        <taxon>Hyphomicrobiales</taxon>
        <taxon>Amorphaceae</taxon>
        <taxon>Acuticoccus</taxon>
    </lineage>
</organism>
<sequence>MEDDVTADDLATDDDKKKGGMMGTILAAVVVTLMGGAAGAGLGMMQVDTISSVATKRANEVEIQKPSLAWDKETTVTRLEPVITNLASPSGARIRLDTAMVFDVEAVEDVERMKATLSTDLIAFLRTVSLGELIGASAFNHLRDDLNERVRAASSGTVQELLIESMVFQ</sequence>
<dbReference type="GO" id="GO:0009425">
    <property type="term" value="C:bacterial-type flagellum basal body"/>
    <property type="evidence" value="ECO:0007669"/>
    <property type="project" value="InterPro"/>
</dbReference>
<evidence type="ECO:0000256" key="5">
    <source>
        <dbReference type="ARBA" id="ARBA00022500"/>
    </source>
</evidence>
<keyword evidence="12" id="KW-1185">Reference proteome</keyword>
<evidence type="ECO:0000256" key="6">
    <source>
        <dbReference type="ARBA" id="ARBA00022692"/>
    </source>
</evidence>
<dbReference type="InterPro" id="IPR005503">
    <property type="entry name" value="FliL"/>
</dbReference>
<evidence type="ECO:0000256" key="4">
    <source>
        <dbReference type="ARBA" id="ARBA00022475"/>
    </source>
</evidence>
<comment type="similarity">
    <text evidence="3 10">Belongs to the FliL family.</text>
</comment>
<evidence type="ECO:0000256" key="2">
    <source>
        <dbReference type="ARBA" id="ARBA00004162"/>
    </source>
</evidence>
<proteinExistence type="inferred from homology"/>
<dbReference type="Pfam" id="PF03748">
    <property type="entry name" value="FliL"/>
    <property type="match status" value="1"/>
</dbReference>
<evidence type="ECO:0000256" key="10">
    <source>
        <dbReference type="RuleBase" id="RU364125"/>
    </source>
</evidence>
<dbReference type="GO" id="GO:0005886">
    <property type="term" value="C:plasma membrane"/>
    <property type="evidence" value="ECO:0007669"/>
    <property type="project" value="UniProtKB-SubCell"/>
</dbReference>
<dbReference type="GO" id="GO:0006935">
    <property type="term" value="P:chemotaxis"/>
    <property type="evidence" value="ECO:0007669"/>
    <property type="project" value="UniProtKB-KW"/>
</dbReference>
<dbReference type="Proteomes" id="UP000249590">
    <property type="component" value="Unassembled WGS sequence"/>
</dbReference>
<evidence type="ECO:0000256" key="1">
    <source>
        <dbReference type="ARBA" id="ARBA00002254"/>
    </source>
</evidence>
<keyword evidence="10" id="KW-0997">Cell inner membrane</keyword>
<evidence type="ECO:0000256" key="8">
    <source>
        <dbReference type="ARBA" id="ARBA00022989"/>
    </source>
</evidence>
<evidence type="ECO:0000313" key="11">
    <source>
        <dbReference type="EMBL" id="RAI00950.1"/>
    </source>
</evidence>
<dbReference type="EMBL" id="QHHQ01000003">
    <property type="protein sequence ID" value="RAI00950.1"/>
    <property type="molecule type" value="Genomic_DNA"/>
</dbReference>
<reference evidence="11 12" key="1">
    <citation type="submission" date="2018-05" db="EMBL/GenBank/DDBJ databases">
        <title>Acuticoccus sediminis sp. nov., isolated from deep-sea sediment of Indian Ocean.</title>
        <authorList>
            <person name="Liu X."/>
            <person name="Lai Q."/>
            <person name="Du Y."/>
            <person name="Sun F."/>
            <person name="Zhang X."/>
            <person name="Wang S."/>
            <person name="Shao Z."/>
        </authorList>
    </citation>
    <scope>NUCLEOTIDE SEQUENCE [LARGE SCALE GENOMIC DNA]</scope>
    <source>
        <strain evidence="11 12">PTG4-2</strain>
    </source>
</reference>
<keyword evidence="7 10" id="KW-0283">Flagellar rotation</keyword>
<protein>
    <recommendedName>
        <fullName evidence="10">Flagellar protein FliL</fullName>
    </recommendedName>
</protein>
<evidence type="ECO:0000256" key="7">
    <source>
        <dbReference type="ARBA" id="ARBA00022779"/>
    </source>
</evidence>
<name>A0A8B2NRM0_9HYPH</name>
<comment type="function">
    <text evidence="1 10">Controls the rotational direction of flagella during chemotaxis.</text>
</comment>
<feature type="transmembrane region" description="Helical" evidence="10">
    <location>
        <begin position="20"/>
        <end position="42"/>
    </location>
</feature>
<gene>
    <name evidence="11" type="ORF">DLJ53_17125</name>
</gene>
<dbReference type="GO" id="GO:0071973">
    <property type="term" value="P:bacterial-type flagellum-dependent cell motility"/>
    <property type="evidence" value="ECO:0007669"/>
    <property type="project" value="InterPro"/>
</dbReference>
<dbReference type="AlphaFoldDB" id="A0A8B2NRM0"/>
<comment type="caution">
    <text evidence="11">The sequence shown here is derived from an EMBL/GenBank/DDBJ whole genome shotgun (WGS) entry which is preliminary data.</text>
</comment>
<comment type="subcellular location">
    <subcellularLocation>
        <location evidence="10">Cell inner membrane</location>
    </subcellularLocation>
    <subcellularLocation>
        <location evidence="2">Cell membrane</location>
        <topology evidence="2">Single-pass membrane protein</topology>
    </subcellularLocation>
</comment>
<keyword evidence="4" id="KW-1003">Cell membrane</keyword>
<keyword evidence="6 10" id="KW-0812">Transmembrane</keyword>
<evidence type="ECO:0000256" key="3">
    <source>
        <dbReference type="ARBA" id="ARBA00008281"/>
    </source>
</evidence>
<dbReference type="RefSeq" id="WP_111347451.1">
    <property type="nucleotide sequence ID" value="NZ_JAIWKD010000004.1"/>
</dbReference>
<evidence type="ECO:0000256" key="9">
    <source>
        <dbReference type="ARBA" id="ARBA00023136"/>
    </source>
</evidence>
<accession>A0A8B2NRM0</accession>
<keyword evidence="9 10" id="KW-0472">Membrane</keyword>
<dbReference type="OrthoDB" id="7908910at2"/>
<evidence type="ECO:0000313" key="12">
    <source>
        <dbReference type="Proteomes" id="UP000249590"/>
    </source>
</evidence>